<dbReference type="InterPro" id="IPR029052">
    <property type="entry name" value="Metallo-depent_PP-like"/>
</dbReference>
<sequence>MSVHYRDAAAPKGMRIYAIGDVHGRRDLLDRMHELIAAEIERDRPADWRIIHLGDYVDRGPDSAGVVERLAHRTADDPRVLALVGNHDLGFLDFLAVPQQDGLFATHGGVDTARSYGVGLNVHDPVALTDGWTELEAAVPARHRDFLASLPFSLAFGDFFFCHAGIRPGVPLAQQAPDDLVWIRQEFHRWPHLHPKVVVHGHTPTHEPGIFGNRVNLDTGAWESGRLTALVIEGTEKRFLQATAGSAAIRPD</sequence>
<evidence type="ECO:0000313" key="2">
    <source>
        <dbReference type="EMBL" id="RST85259.1"/>
    </source>
</evidence>
<dbReference type="GO" id="GO:0016791">
    <property type="term" value="F:phosphatase activity"/>
    <property type="evidence" value="ECO:0007669"/>
    <property type="project" value="TreeGrafter"/>
</dbReference>
<dbReference type="GO" id="GO:0005737">
    <property type="term" value="C:cytoplasm"/>
    <property type="evidence" value="ECO:0007669"/>
    <property type="project" value="TreeGrafter"/>
</dbReference>
<dbReference type="GO" id="GO:0110154">
    <property type="term" value="P:RNA decapping"/>
    <property type="evidence" value="ECO:0007669"/>
    <property type="project" value="TreeGrafter"/>
</dbReference>
<dbReference type="Gene3D" id="3.60.21.10">
    <property type="match status" value="1"/>
</dbReference>
<dbReference type="InterPro" id="IPR050126">
    <property type="entry name" value="Ap4A_hydrolase"/>
</dbReference>
<gene>
    <name evidence="2" type="ORF">EJC49_16635</name>
</gene>
<dbReference type="Proteomes" id="UP000278398">
    <property type="component" value="Unassembled WGS sequence"/>
</dbReference>
<feature type="domain" description="Calcineurin-like phosphoesterase" evidence="1">
    <location>
        <begin position="14"/>
        <end position="206"/>
    </location>
</feature>
<evidence type="ECO:0000313" key="3">
    <source>
        <dbReference type="Proteomes" id="UP000278398"/>
    </source>
</evidence>
<dbReference type="OrthoDB" id="9807890at2"/>
<comment type="caution">
    <text evidence="2">The sequence shown here is derived from an EMBL/GenBank/DDBJ whole genome shotgun (WGS) entry which is preliminary data.</text>
</comment>
<dbReference type="PANTHER" id="PTHR42850:SF4">
    <property type="entry name" value="ZINC-DEPENDENT ENDOPOLYPHOSPHATASE"/>
    <property type="match status" value="1"/>
</dbReference>
<dbReference type="GO" id="GO:0008803">
    <property type="term" value="F:bis(5'-nucleosyl)-tetraphosphatase (symmetrical) activity"/>
    <property type="evidence" value="ECO:0007669"/>
    <property type="project" value="TreeGrafter"/>
</dbReference>
<name>A0A429YUZ3_9HYPH</name>
<evidence type="ECO:0000259" key="1">
    <source>
        <dbReference type="Pfam" id="PF00149"/>
    </source>
</evidence>
<reference evidence="2 3" key="1">
    <citation type="submission" date="2018-12" db="EMBL/GenBank/DDBJ databases">
        <title>Mesorhizobium carbonis sp. nov., isolated from coal mine water.</title>
        <authorList>
            <person name="Xin W."/>
            <person name="Xu Z."/>
            <person name="Xiang F."/>
            <person name="Zhang J."/>
            <person name="Xi L."/>
            <person name="Liu J."/>
        </authorList>
    </citation>
    <scope>NUCLEOTIDE SEQUENCE [LARGE SCALE GENOMIC DNA]</scope>
    <source>
        <strain evidence="2 3">B2.3</strain>
    </source>
</reference>
<dbReference type="Pfam" id="PF00149">
    <property type="entry name" value="Metallophos"/>
    <property type="match status" value="1"/>
</dbReference>
<protein>
    <submittedName>
        <fullName evidence="2">Serine/threonine protein phosphatase</fullName>
    </submittedName>
</protein>
<dbReference type="PANTHER" id="PTHR42850">
    <property type="entry name" value="METALLOPHOSPHOESTERASE"/>
    <property type="match status" value="1"/>
</dbReference>
<dbReference type="InterPro" id="IPR004843">
    <property type="entry name" value="Calcineurin-like_PHP"/>
</dbReference>
<proteinExistence type="predicted"/>
<dbReference type="AlphaFoldDB" id="A0A429YUZ3"/>
<dbReference type="RefSeq" id="WP_126701063.1">
    <property type="nucleotide sequence ID" value="NZ_RWKW01000059.1"/>
</dbReference>
<keyword evidence="3" id="KW-1185">Reference proteome</keyword>
<organism evidence="2 3">
    <name type="scientific">Aquibium carbonis</name>
    <dbReference type="NCBI Taxonomy" id="2495581"/>
    <lineage>
        <taxon>Bacteria</taxon>
        <taxon>Pseudomonadati</taxon>
        <taxon>Pseudomonadota</taxon>
        <taxon>Alphaproteobacteria</taxon>
        <taxon>Hyphomicrobiales</taxon>
        <taxon>Phyllobacteriaceae</taxon>
        <taxon>Aquibium</taxon>
    </lineage>
</organism>
<dbReference type="EMBL" id="RWKW01000059">
    <property type="protein sequence ID" value="RST85259.1"/>
    <property type="molecule type" value="Genomic_DNA"/>
</dbReference>
<dbReference type="SUPFAM" id="SSF56300">
    <property type="entry name" value="Metallo-dependent phosphatases"/>
    <property type="match status" value="1"/>
</dbReference>
<accession>A0A429YUZ3</accession>